<keyword evidence="1" id="KW-0732">Signal</keyword>
<dbReference type="Gene3D" id="2.60.40.4070">
    <property type="match status" value="1"/>
</dbReference>
<feature type="chain" id="PRO_5022246655" evidence="1">
    <location>
        <begin position="18"/>
        <end position="908"/>
    </location>
</feature>
<dbReference type="AlphaFoldDB" id="A0A523UXL1"/>
<evidence type="ECO:0000313" key="4">
    <source>
        <dbReference type="Proteomes" id="UP000315525"/>
    </source>
</evidence>
<accession>A0A523UXL1</accession>
<sequence length="908" mass="97565">MSGVLLICVSLMVSAGAAGDLDMDALPFSVEDVIERASPSSIAIGDATFLVERWLAAPSTSLLDEFVLDTSIVYSGAPYREWLPSIAFSGTEYLVVWADKRSLDVDIYGSRVDTTGTVLDPVGIGISTATGSQSHPSVAFDGTNYLVVWDDCRSGSQFGIYGARVNQSGAVLDTSGIAIYTSADSQACPHVAFDGTNYFVAWEDYRGGLYCDIYATRIAPSGTVLDPSGIAIATSDDSDERPSLAFDGTNYLVVWESFGIDFDIFGARVDTSGVVLDSLAIFVCLVPFNQRHASVSFDGVNYFVVWDDYRRVTGSDIYGARVDTSGTVLDLDGVAVCTTSDYSSYPSVAFDGTNYLVVWQLQHGLGHKPDIYGTMVDTSGTVLHPSGIAVCTTDYWQEIPSVAFGSNDYLVVWEDWRSGTNADIYATRVSPSGAILDPLGILISMAGHPQWHASVASDGSDYLAAWEDWRSGTNADIYATRVSPSGAILDPLGILISMAADSQVSPSATFGGANYLVVWADKRGDAMDIYGARLSQSGTLLDTSGIAILTGGKDQVVPSVAFDGTNYFVVWEDHRAAFPESDIYGARVDTSGTVLDPTGIAITSSRQQWSPCVAFGGSNYLVAWEHLGVSTGYDIRAGRVDTSGTILDGMGIVVSALPYHERRPSVAYGGVNYLIVWKDVRGGIDSDIYGARVDAAGTVLDTSGIAISTAVDDQTYPSVTYDGANYLVVWQDYRNGSDWNIYGSRVDASGEVLDPSGIELMDQPYSRVNPAVTTGGDDQVLLVYDGFASLPYNTNRVFGAFYTETGIREHSAKIKTQNAKLFQNQPNPFHSQTTIHYQIPEAGGVFLKVYDSSGRLVSVLADEEKPAGSHTSWWHGKDSSGHGVPSGVYFCRLQTGEFVSTRKMILVR</sequence>
<evidence type="ECO:0000313" key="3">
    <source>
        <dbReference type="EMBL" id="TET47266.1"/>
    </source>
</evidence>
<evidence type="ECO:0000259" key="2">
    <source>
        <dbReference type="Pfam" id="PF13860"/>
    </source>
</evidence>
<dbReference type="Proteomes" id="UP000315525">
    <property type="component" value="Unassembled WGS sequence"/>
</dbReference>
<organism evidence="3 4">
    <name type="scientific">candidate division TA06 bacterium</name>
    <dbReference type="NCBI Taxonomy" id="2250710"/>
    <lineage>
        <taxon>Bacteria</taxon>
        <taxon>Bacteria division TA06</taxon>
    </lineage>
</organism>
<protein>
    <submittedName>
        <fullName evidence="3">T9SS type A sorting domain-containing protein</fullName>
    </submittedName>
</protein>
<comment type="caution">
    <text evidence="3">The sequence shown here is derived from an EMBL/GenBank/DDBJ whole genome shotgun (WGS) entry which is preliminary data.</text>
</comment>
<dbReference type="InterPro" id="IPR026444">
    <property type="entry name" value="Secre_tail"/>
</dbReference>
<dbReference type="NCBIfam" id="TIGR04183">
    <property type="entry name" value="Por_Secre_tail"/>
    <property type="match status" value="1"/>
</dbReference>
<gene>
    <name evidence="3" type="ORF">E3J62_01955</name>
</gene>
<evidence type="ECO:0000256" key="1">
    <source>
        <dbReference type="SAM" id="SignalP"/>
    </source>
</evidence>
<reference evidence="3 4" key="1">
    <citation type="submission" date="2019-03" db="EMBL/GenBank/DDBJ databases">
        <title>Metabolic potential of uncultured bacteria and archaea associated with petroleum seepage in deep-sea sediments.</title>
        <authorList>
            <person name="Dong X."/>
            <person name="Hubert C."/>
        </authorList>
    </citation>
    <scope>NUCLEOTIDE SEQUENCE [LARGE SCALE GENOMIC DNA]</scope>
    <source>
        <strain evidence="3">E44_bin18</strain>
    </source>
</reference>
<name>A0A523UXL1_UNCT6</name>
<feature type="domain" description="FlgD/Vpr Ig-like" evidence="2">
    <location>
        <begin position="842"/>
        <end position="890"/>
    </location>
</feature>
<dbReference type="Pfam" id="PF13860">
    <property type="entry name" value="FlgD_ig"/>
    <property type="match status" value="1"/>
</dbReference>
<dbReference type="InterPro" id="IPR025965">
    <property type="entry name" value="FlgD/Vpr_Ig-like"/>
</dbReference>
<dbReference type="EMBL" id="SOJN01000025">
    <property type="protein sequence ID" value="TET47266.1"/>
    <property type="molecule type" value="Genomic_DNA"/>
</dbReference>
<feature type="signal peptide" evidence="1">
    <location>
        <begin position="1"/>
        <end position="17"/>
    </location>
</feature>
<proteinExistence type="predicted"/>